<organism evidence="2 3">
    <name type="scientific">Clavelina lepadiformis</name>
    <name type="common">Light-bulb sea squirt</name>
    <name type="synonym">Ascidia lepadiformis</name>
    <dbReference type="NCBI Taxonomy" id="159417"/>
    <lineage>
        <taxon>Eukaryota</taxon>
        <taxon>Metazoa</taxon>
        <taxon>Chordata</taxon>
        <taxon>Tunicata</taxon>
        <taxon>Ascidiacea</taxon>
        <taxon>Aplousobranchia</taxon>
        <taxon>Clavelinidae</taxon>
        <taxon>Clavelina</taxon>
    </lineage>
</organism>
<keyword evidence="1" id="KW-0732">Signal</keyword>
<protein>
    <submittedName>
        <fullName evidence="2">Uncharacterized protein</fullName>
    </submittedName>
</protein>
<proteinExistence type="predicted"/>
<feature type="chain" id="PRO_5046335203" evidence="1">
    <location>
        <begin position="22"/>
        <end position="127"/>
    </location>
</feature>
<accession>A0ABP0GXE4</accession>
<evidence type="ECO:0000256" key="1">
    <source>
        <dbReference type="SAM" id="SignalP"/>
    </source>
</evidence>
<keyword evidence="3" id="KW-1185">Reference proteome</keyword>
<evidence type="ECO:0000313" key="2">
    <source>
        <dbReference type="EMBL" id="CAK8695763.1"/>
    </source>
</evidence>
<sequence length="127" mass="14648">MNIKLFVLLLAISCSVIPSHAGWWRKVKNWGCRLHWSLRATCGVLGDEHLEYLGKLREMDDEAYEKAMEDVADELSNKLPPKQVVNAMKHLEELLAKGQQKKIMGDVNDEDPDFFKLLRDHVDNDDE</sequence>
<comment type="caution">
    <text evidence="2">The sequence shown here is derived from an EMBL/GenBank/DDBJ whole genome shotgun (WGS) entry which is preliminary data.</text>
</comment>
<dbReference type="Proteomes" id="UP001642483">
    <property type="component" value="Unassembled WGS sequence"/>
</dbReference>
<evidence type="ECO:0000313" key="3">
    <source>
        <dbReference type="Proteomes" id="UP001642483"/>
    </source>
</evidence>
<reference evidence="2 3" key="1">
    <citation type="submission" date="2024-02" db="EMBL/GenBank/DDBJ databases">
        <authorList>
            <person name="Daric V."/>
            <person name="Darras S."/>
        </authorList>
    </citation>
    <scope>NUCLEOTIDE SEQUENCE [LARGE SCALE GENOMIC DNA]</scope>
</reference>
<feature type="signal peptide" evidence="1">
    <location>
        <begin position="1"/>
        <end position="21"/>
    </location>
</feature>
<name>A0ABP0GXE4_CLALP</name>
<gene>
    <name evidence="2" type="ORF">CVLEPA_LOCUS28987</name>
</gene>
<dbReference type="EMBL" id="CAWYQH010000152">
    <property type="protein sequence ID" value="CAK8695763.1"/>
    <property type="molecule type" value="Genomic_DNA"/>
</dbReference>